<dbReference type="AlphaFoldDB" id="A0A067R6U4"/>
<accession>A0A067R6U4</accession>
<keyword evidence="4" id="KW-1185">Reference proteome</keyword>
<evidence type="ECO:0000313" key="3">
    <source>
        <dbReference type="EMBL" id="KDR19042.1"/>
    </source>
</evidence>
<feature type="transmembrane region" description="Helical" evidence="2">
    <location>
        <begin position="37"/>
        <end position="57"/>
    </location>
</feature>
<keyword evidence="2" id="KW-0472">Membrane</keyword>
<evidence type="ECO:0000313" key="4">
    <source>
        <dbReference type="Proteomes" id="UP000027135"/>
    </source>
</evidence>
<gene>
    <name evidence="3" type="ORF">L798_06398</name>
</gene>
<reference evidence="3 4" key="1">
    <citation type="journal article" date="2014" name="Nat. Commun.">
        <title>Molecular traces of alternative social organization in a termite genome.</title>
        <authorList>
            <person name="Terrapon N."/>
            <person name="Li C."/>
            <person name="Robertson H.M."/>
            <person name="Ji L."/>
            <person name="Meng X."/>
            <person name="Booth W."/>
            <person name="Chen Z."/>
            <person name="Childers C.P."/>
            <person name="Glastad K.M."/>
            <person name="Gokhale K."/>
            <person name="Gowin J."/>
            <person name="Gronenberg W."/>
            <person name="Hermansen R.A."/>
            <person name="Hu H."/>
            <person name="Hunt B.G."/>
            <person name="Huylmans A.K."/>
            <person name="Khalil S.M."/>
            <person name="Mitchell R.D."/>
            <person name="Munoz-Torres M.C."/>
            <person name="Mustard J.A."/>
            <person name="Pan H."/>
            <person name="Reese J.T."/>
            <person name="Scharf M.E."/>
            <person name="Sun F."/>
            <person name="Vogel H."/>
            <person name="Xiao J."/>
            <person name="Yang W."/>
            <person name="Yang Z."/>
            <person name="Yang Z."/>
            <person name="Zhou J."/>
            <person name="Zhu J."/>
            <person name="Brent C.S."/>
            <person name="Elsik C.G."/>
            <person name="Goodisman M.A."/>
            <person name="Liberles D.A."/>
            <person name="Roe R.M."/>
            <person name="Vargo E.L."/>
            <person name="Vilcinskas A."/>
            <person name="Wang J."/>
            <person name="Bornberg-Bauer E."/>
            <person name="Korb J."/>
            <person name="Zhang G."/>
            <person name="Liebig J."/>
        </authorList>
    </citation>
    <scope>NUCLEOTIDE SEQUENCE [LARGE SCALE GENOMIC DNA]</scope>
    <source>
        <tissue evidence="3">Whole organism</tissue>
    </source>
</reference>
<dbReference type="eggNOG" id="ENOG502S2A6">
    <property type="taxonomic scope" value="Eukaryota"/>
</dbReference>
<name>A0A067R6U4_ZOONE</name>
<keyword evidence="2" id="KW-0812">Transmembrane</keyword>
<organism evidence="3 4">
    <name type="scientific">Zootermopsis nevadensis</name>
    <name type="common">Dampwood termite</name>
    <dbReference type="NCBI Taxonomy" id="136037"/>
    <lineage>
        <taxon>Eukaryota</taxon>
        <taxon>Metazoa</taxon>
        <taxon>Ecdysozoa</taxon>
        <taxon>Arthropoda</taxon>
        <taxon>Hexapoda</taxon>
        <taxon>Insecta</taxon>
        <taxon>Pterygota</taxon>
        <taxon>Neoptera</taxon>
        <taxon>Polyneoptera</taxon>
        <taxon>Dictyoptera</taxon>
        <taxon>Blattodea</taxon>
        <taxon>Blattoidea</taxon>
        <taxon>Termitoidae</taxon>
        <taxon>Termopsidae</taxon>
        <taxon>Zootermopsis</taxon>
    </lineage>
</organism>
<dbReference type="Proteomes" id="UP000027135">
    <property type="component" value="Unassembled WGS sequence"/>
</dbReference>
<evidence type="ECO:0000256" key="1">
    <source>
        <dbReference type="SAM" id="MobiDB-lite"/>
    </source>
</evidence>
<dbReference type="InParanoid" id="A0A067R6U4"/>
<sequence length="221" mass="23887">MSSVLENTYLQDRLREMGAVYEERSGFGQCDCTSYSYFALSAVLFAVGTVITVLALGDADGYIFSSLGHMWLVGPIFICSGLMVAAKSVLYLRRKGIIYMLLRRRALLRSLQELAQLSRNQQSGGSCVIRNPSTVTMPPTYEALMMGASASHGAGGGGSTEAPPPTYEEAMFLIGDEKLRVVLEESKYATSSEDGLNKEPQGATAVAEFASPSQHKPYEAD</sequence>
<dbReference type="OrthoDB" id="6606882at2759"/>
<proteinExistence type="predicted"/>
<evidence type="ECO:0000256" key="2">
    <source>
        <dbReference type="SAM" id="Phobius"/>
    </source>
</evidence>
<dbReference type="EMBL" id="KK852663">
    <property type="protein sequence ID" value="KDR19042.1"/>
    <property type="molecule type" value="Genomic_DNA"/>
</dbReference>
<feature type="region of interest" description="Disordered" evidence="1">
    <location>
        <begin position="188"/>
        <end position="221"/>
    </location>
</feature>
<protein>
    <submittedName>
        <fullName evidence="3">Uncharacterized protein</fullName>
    </submittedName>
</protein>
<feature type="transmembrane region" description="Helical" evidence="2">
    <location>
        <begin position="69"/>
        <end position="92"/>
    </location>
</feature>
<keyword evidence="2" id="KW-1133">Transmembrane helix</keyword>
<dbReference type="OMA" id="AIIRDMA"/>